<evidence type="ECO:0000313" key="1">
    <source>
        <dbReference type="EMBL" id="AWG24203.1"/>
    </source>
</evidence>
<name>A0A2S1LKB5_9FLAO</name>
<proteinExistence type="predicted"/>
<dbReference type="Proteomes" id="UP000244677">
    <property type="component" value="Chromosome"/>
</dbReference>
<dbReference type="EMBL" id="CP020919">
    <property type="protein sequence ID" value="AWG24203.1"/>
    <property type="molecule type" value="Genomic_DNA"/>
</dbReference>
<keyword evidence="2" id="KW-1185">Reference proteome</keyword>
<dbReference type="RefSeq" id="WP_108735855.1">
    <property type="nucleotide sequence ID" value="NZ_CP020919.1"/>
</dbReference>
<reference evidence="1 2" key="1">
    <citation type="submission" date="2017-04" db="EMBL/GenBank/DDBJ databases">
        <title>Complete genome sequence of Flavobacterium kingsejong AJ004.</title>
        <authorList>
            <person name="Lee P.C."/>
        </authorList>
    </citation>
    <scope>NUCLEOTIDE SEQUENCE [LARGE SCALE GENOMIC DNA]</scope>
    <source>
        <strain evidence="1 2">AJ004</strain>
    </source>
</reference>
<accession>A0A2S1LKB5</accession>
<organism evidence="1 2">
    <name type="scientific">Flavobacterium kingsejongi</name>
    <dbReference type="NCBI Taxonomy" id="1678728"/>
    <lineage>
        <taxon>Bacteria</taxon>
        <taxon>Pseudomonadati</taxon>
        <taxon>Bacteroidota</taxon>
        <taxon>Flavobacteriia</taxon>
        <taxon>Flavobacteriales</taxon>
        <taxon>Flavobacteriaceae</taxon>
        <taxon>Flavobacterium</taxon>
    </lineage>
</organism>
<sequence length="102" mass="11560">MHPEYKYATVLEAITELRKAGFTVDFNLGAEALEANDSKYETEDFEITEVYRYEGDSDPAEESTVYGIESKIDGVKGILVTSYGMYTDKTSEKLLKKLKLEQ</sequence>
<gene>
    <name evidence="1" type="ORF">FK004_02690</name>
</gene>
<protein>
    <recommendedName>
        <fullName evidence="3">Phosphoribosylpyrophosphate synthetase</fullName>
    </recommendedName>
</protein>
<dbReference type="OrthoDB" id="8418771at2"/>
<evidence type="ECO:0008006" key="3">
    <source>
        <dbReference type="Google" id="ProtNLM"/>
    </source>
</evidence>
<dbReference type="KEGG" id="fki:FK004_02690"/>
<dbReference type="AlphaFoldDB" id="A0A2S1LKB5"/>
<evidence type="ECO:0000313" key="2">
    <source>
        <dbReference type="Proteomes" id="UP000244677"/>
    </source>
</evidence>